<dbReference type="OrthoDB" id="9771846at2"/>
<dbReference type="EC" id="2.4.1.289" evidence="2"/>
<evidence type="ECO:0000313" key="2">
    <source>
        <dbReference type="EMBL" id="SLN68177.1"/>
    </source>
</evidence>
<gene>
    <name evidence="2" type="primary">wbbL</name>
    <name evidence="2" type="ORF">PEL8287_03786</name>
</gene>
<dbReference type="EMBL" id="FWFL01000015">
    <property type="protein sequence ID" value="SLN68177.1"/>
    <property type="molecule type" value="Genomic_DNA"/>
</dbReference>
<feature type="domain" description="Glycosyltransferase 2-like" evidence="1">
    <location>
        <begin position="5"/>
        <end position="142"/>
    </location>
</feature>
<dbReference type="InterPro" id="IPR029044">
    <property type="entry name" value="Nucleotide-diphossugar_trans"/>
</dbReference>
<dbReference type="AlphaFoldDB" id="A0A1Y5TTW4"/>
<dbReference type="PANTHER" id="PTHR43179:SF7">
    <property type="entry name" value="RHAMNOSYLTRANSFERASE WBBL"/>
    <property type="match status" value="1"/>
</dbReference>
<dbReference type="SUPFAM" id="SSF53448">
    <property type="entry name" value="Nucleotide-diphospho-sugar transferases"/>
    <property type="match status" value="1"/>
</dbReference>
<keyword evidence="2" id="KW-0328">Glycosyltransferase</keyword>
<sequence>MKIAIVIVNYKTPELVIGCLKSLEHEIGDSGDVNVFVGDADSQDGSVELISDFITTECLDWASCFEIGENGGFAFGNNYIVKTRVLPDEDFDFIHFLNPDTYIYPGAVKALADFLNENPNVAIAGSRLENPDGSYRAYGFRFPSPIREFFRGARINAVARKFPASEIVVGGMDVTQEVDWVSGASFMMRRSVLDETGLMDDGYFLYFEETDLMKRVRKAGHAIWHVTESRVVHIAGQATGMRPGAGKPQRVPSFWLRSRNKFFRDHYGWLGLGVANFMFLAGDVVYRTHRLLRSKPIENPPYLWRDYMLNSFTLPYGKH</sequence>
<organism evidence="2 3">
    <name type="scientific">Roseovarius litorisediminis</name>
    <dbReference type="NCBI Taxonomy" id="1312363"/>
    <lineage>
        <taxon>Bacteria</taxon>
        <taxon>Pseudomonadati</taxon>
        <taxon>Pseudomonadota</taxon>
        <taxon>Alphaproteobacteria</taxon>
        <taxon>Rhodobacterales</taxon>
        <taxon>Roseobacteraceae</taxon>
        <taxon>Roseovarius</taxon>
    </lineage>
</organism>
<name>A0A1Y5TTW4_9RHOB</name>
<dbReference type="Pfam" id="PF00535">
    <property type="entry name" value="Glycos_transf_2"/>
    <property type="match status" value="1"/>
</dbReference>
<dbReference type="GO" id="GO:0102096">
    <property type="term" value="F:decaprenyl-N-acetyl-alpha-D-glucosaminyl-pyrophosphate:dTDP-alpha-L-rhamnose rhamnosyltransferase activity"/>
    <property type="evidence" value="ECO:0007669"/>
    <property type="project" value="UniProtKB-EC"/>
</dbReference>
<proteinExistence type="predicted"/>
<dbReference type="Proteomes" id="UP000193827">
    <property type="component" value="Unassembled WGS sequence"/>
</dbReference>
<accession>A0A1Y5TTW4</accession>
<reference evidence="2 3" key="1">
    <citation type="submission" date="2017-03" db="EMBL/GenBank/DDBJ databases">
        <authorList>
            <person name="Afonso C.L."/>
            <person name="Miller P.J."/>
            <person name="Scott M.A."/>
            <person name="Spackman E."/>
            <person name="Goraichik I."/>
            <person name="Dimitrov K.M."/>
            <person name="Suarez D.L."/>
            <person name="Swayne D.E."/>
        </authorList>
    </citation>
    <scope>NUCLEOTIDE SEQUENCE [LARGE SCALE GENOMIC DNA]</scope>
    <source>
        <strain evidence="2 3">CECT 8287</strain>
    </source>
</reference>
<dbReference type="Gene3D" id="3.90.550.10">
    <property type="entry name" value="Spore Coat Polysaccharide Biosynthesis Protein SpsA, Chain A"/>
    <property type="match status" value="1"/>
</dbReference>
<dbReference type="RefSeq" id="WP_085893984.1">
    <property type="nucleotide sequence ID" value="NZ_FWFL01000015.1"/>
</dbReference>
<evidence type="ECO:0000259" key="1">
    <source>
        <dbReference type="Pfam" id="PF00535"/>
    </source>
</evidence>
<evidence type="ECO:0000313" key="3">
    <source>
        <dbReference type="Proteomes" id="UP000193827"/>
    </source>
</evidence>
<dbReference type="InterPro" id="IPR001173">
    <property type="entry name" value="Glyco_trans_2-like"/>
</dbReference>
<dbReference type="PANTHER" id="PTHR43179">
    <property type="entry name" value="RHAMNOSYLTRANSFERASE WBBL"/>
    <property type="match status" value="1"/>
</dbReference>
<keyword evidence="3" id="KW-1185">Reference proteome</keyword>
<protein>
    <submittedName>
        <fullName evidence="2">N-acetylglucosaminyl-diphospho-decaprenol L-rhamnosyltransferase</fullName>
        <ecNumber evidence="2">2.4.1.289</ecNumber>
    </submittedName>
</protein>
<keyword evidence="2" id="KW-0808">Transferase</keyword>